<evidence type="ECO:0000313" key="3">
    <source>
        <dbReference type="Proteomes" id="UP000236333"/>
    </source>
</evidence>
<feature type="region of interest" description="Disordered" evidence="1">
    <location>
        <begin position="182"/>
        <end position="209"/>
    </location>
</feature>
<accession>A0A2J7ZNW4</accession>
<feature type="region of interest" description="Disordered" evidence="1">
    <location>
        <begin position="1"/>
        <end position="25"/>
    </location>
</feature>
<feature type="compositionally biased region" description="Basic and acidic residues" evidence="1">
    <location>
        <begin position="1"/>
        <end position="20"/>
    </location>
</feature>
<sequence>MAAPQRRERRAEDASARREDSVDDMFDEELSEASRDVIRSLGRRGKRWGDVEDSERAAAQPPSQAECDRASQWVLEKEEELKSLKKLDIRLDARERQWVDYKRALTQGASAQELAWLKLKAYHAAVDALRASRGEDAAGNEAGAPKRELPRRSPWWGEAQAALQPTLQQAARPEHQAMLRAARDALPSSSLSSEEASDEAQPDAALCLPAPDDDRLAALQAAAFPYPSSAATSHASAAPLDAASSAAAASAAAAARGVTRYRADYLEELALGEQLAAQRQQRSAAFALGLAAAVGFSLLRRWLRRGRGGAGGVAPRRRQGPASPVAQ</sequence>
<evidence type="ECO:0000313" key="2">
    <source>
        <dbReference type="EMBL" id="PNH01964.1"/>
    </source>
</evidence>
<protein>
    <submittedName>
        <fullName evidence="2">Uncharacterized protein</fullName>
    </submittedName>
</protein>
<evidence type="ECO:0000256" key="1">
    <source>
        <dbReference type="SAM" id="MobiDB-lite"/>
    </source>
</evidence>
<organism evidence="2 3">
    <name type="scientific">Tetrabaena socialis</name>
    <dbReference type="NCBI Taxonomy" id="47790"/>
    <lineage>
        <taxon>Eukaryota</taxon>
        <taxon>Viridiplantae</taxon>
        <taxon>Chlorophyta</taxon>
        <taxon>core chlorophytes</taxon>
        <taxon>Chlorophyceae</taxon>
        <taxon>CS clade</taxon>
        <taxon>Chlamydomonadales</taxon>
        <taxon>Tetrabaenaceae</taxon>
        <taxon>Tetrabaena</taxon>
    </lineage>
</organism>
<comment type="caution">
    <text evidence="2">The sequence shown here is derived from an EMBL/GenBank/DDBJ whole genome shotgun (WGS) entry which is preliminary data.</text>
</comment>
<name>A0A2J7ZNW4_9CHLO</name>
<dbReference type="OrthoDB" id="550981at2759"/>
<feature type="region of interest" description="Disordered" evidence="1">
    <location>
        <begin position="308"/>
        <end position="327"/>
    </location>
</feature>
<gene>
    <name evidence="2" type="ORF">TSOC_012095</name>
</gene>
<dbReference type="EMBL" id="PGGS01000750">
    <property type="protein sequence ID" value="PNH01964.1"/>
    <property type="molecule type" value="Genomic_DNA"/>
</dbReference>
<feature type="region of interest" description="Disordered" evidence="1">
    <location>
        <begin position="45"/>
        <end position="69"/>
    </location>
</feature>
<dbReference type="Proteomes" id="UP000236333">
    <property type="component" value="Unassembled WGS sequence"/>
</dbReference>
<reference evidence="2 3" key="1">
    <citation type="journal article" date="2017" name="Mol. Biol. Evol.">
        <title>The 4-celled Tetrabaena socialis nuclear genome reveals the essential components for genetic control of cell number at the origin of multicellularity in the volvocine lineage.</title>
        <authorList>
            <person name="Featherston J."/>
            <person name="Arakaki Y."/>
            <person name="Hanschen E.R."/>
            <person name="Ferris P.J."/>
            <person name="Michod R.E."/>
            <person name="Olson B.J.S.C."/>
            <person name="Nozaki H."/>
            <person name="Durand P.M."/>
        </authorList>
    </citation>
    <scope>NUCLEOTIDE SEQUENCE [LARGE SCALE GENOMIC DNA]</scope>
    <source>
        <strain evidence="2 3">NIES-571</strain>
    </source>
</reference>
<keyword evidence="3" id="KW-1185">Reference proteome</keyword>
<dbReference type="AlphaFoldDB" id="A0A2J7ZNW4"/>
<proteinExistence type="predicted"/>
<feature type="compositionally biased region" description="Basic and acidic residues" evidence="1">
    <location>
        <begin position="47"/>
        <end position="56"/>
    </location>
</feature>
<feature type="compositionally biased region" description="Low complexity" evidence="1">
    <location>
        <begin position="184"/>
        <end position="194"/>
    </location>
</feature>